<evidence type="ECO:0000313" key="2">
    <source>
        <dbReference type="Proteomes" id="UP000479710"/>
    </source>
</evidence>
<organism evidence="1 2">
    <name type="scientific">Oryza meyeriana var. granulata</name>
    <dbReference type="NCBI Taxonomy" id="110450"/>
    <lineage>
        <taxon>Eukaryota</taxon>
        <taxon>Viridiplantae</taxon>
        <taxon>Streptophyta</taxon>
        <taxon>Embryophyta</taxon>
        <taxon>Tracheophyta</taxon>
        <taxon>Spermatophyta</taxon>
        <taxon>Magnoliopsida</taxon>
        <taxon>Liliopsida</taxon>
        <taxon>Poales</taxon>
        <taxon>Poaceae</taxon>
        <taxon>BOP clade</taxon>
        <taxon>Oryzoideae</taxon>
        <taxon>Oryzeae</taxon>
        <taxon>Oryzinae</taxon>
        <taxon>Oryza</taxon>
        <taxon>Oryza meyeriana</taxon>
    </lineage>
</organism>
<comment type="caution">
    <text evidence="1">The sequence shown here is derived from an EMBL/GenBank/DDBJ whole genome shotgun (WGS) entry which is preliminary data.</text>
</comment>
<proteinExistence type="predicted"/>
<keyword evidence="2" id="KW-1185">Reference proteome</keyword>
<dbReference type="EMBL" id="SPHZ02000005">
    <property type="protein sequence ID" value="KAF0917281.1"/>
    <property type="molecule type" value="Genomic_DNA"/>
</dbReference>
<sequence>MLTQMPLSLTGNTGGTGPGGCRLHRTRWTLVHDGAVDSSNCMEGGSGGWGAHQEEWHGELGVATLFGSLTRMCFCGLLVRRRGRCGRARNDGPNGGYGLAW</sequence>
<dbReference type="AlphaFoldDB" id="A0A6G1DXZ3"/>
<reference evidence="1 2" key="1">
    <citation type="submission" date="2019-11" db="EMBL/GenBank/DDBJ databases">
        <title>Whole genome sequence of Oryza granulata.</title>
        <authorList>
            <person name="Li W."/>
        </authorList>
    </citation>
    <scope>NUCLEOTIDE SEQUENCE [LARGE SCALE GENOMIC DNA]</scope>
    <source>
        <strain evidence="2">cv. Menghai</strain>
        <tissue evidence="1">Leaf</tissue>
    </source>
</reference>
<evidence type="ECO:0000313" key="1">
    <source>
        <dbReference type="EMBL" id="KAF0917281.1"/>
    </source>
</evidence>
<protein>
    <submittedName>
        <fullName evidence="1">Uncharacterized protein</fullName>
    </submittedName>
</protein>
<dbReference type="Proteomes" id="UP000479710">
    <property type="component" value="Unassembled WGS sequence"/>
</dbReference>
<accession>A0A6G1DXZ3</accession>
<name>A0A6G1DXZ3_9ORYZ</name>
<gene>
    <name evidence="1" type="ORF">E2562_017457</name>
</gene>